<feature type="domain" description="Cwf19-like protein C-terminal" evidence="2">
    <location>
        <begin position="150"/>
        <end position="247"/>
    </location>
</feature>
<dbReference type="InterPro" id="IPR006768">
    <property type="entry name" value="Cwf19-like_C_dom-1"/>
</dbReference>
<sequence>MDFYLSLEFIEHKFIEHTLESCPKCINSKSLEKHSIVAYGLKTYLAVVNWDGLSPEHCYIAPMAHCASLVQMDEDVYEEMKLWMKGLVAMWRDGRGEEEEEGEQDCVFVESALNVREQQHMSIECIPLPKELGELAPIYFKKAIMESEKEWSDNKKLIDLAKLSRNSVRGAIPKGFPYFAVNFGLQPGFAHVIEDEQKFPANFAQEIVGGMLDLPHHHWRKPKRQSFDKITEKRNGLKKMWAKYDWTEIVRSELDGSGEDVQNN</sequence>
<dbReference type="Pfam" id="PF04676">
    <property type="entry name" value="CwfJ_C_2"/>
    <property type="match status" value="1"/>
</dbReference>
<dbReference type="InterPro" id="IPR040194">
    <property type="entry name" value="Cwf19-like"/>
</dbReference>
<evidence type="ECO:0000313" key="5">
    <source>
        <dbReference type="WBParaSite" id="GPLIN_000763800"/>
    </source>
</evidence>
<comment type="similarity">
    <text evidence="1">Belongs to the CWF19 family.</text>
</comment>
<protein>
    <submittedName>
        <fullName evidence="5">CwfJ_C_2 domain-containing protein</fullName>
    </submittedName>
</protein>
<dbReference type="Pfam" id="PF04677">
    <property type="entry name" value="CwfJ_C_1"/>
    <property type="match status" value="1"/>
</dbReference>
<dbReference type="GO" id="GO:0071014">
    <property type="term" value="C:post-mRNA release spliceosomal complex"/>
    <property type="evidence" value="ECO:0007669"/>
    <property type="project" value="TreeGrafter"/>
</dbReference>
<dbReference type="Gene3D" id="3.30.428.10">
    <property type="entry name" value="HIT-like"/>
    <property type="match status" value="1"/>
</dbReference>
<proteinExistence type="inferred from homology"/>
<dbReference type="InterPro" id="IPR036265">
    <property type="entry name" value="HIT-like_sf"/>
</dbReference>
<reference evidence="4" key="1">
    <citation type="submission" date="2013-12" db="EMBL/GenBank/DDBJ databases">
        <authorList>
            <person name="Aslett M."/>
        </authorList>
    </citation>
    <scope>NUCLEOTIDE SEQUENCE [LARGE SCALE GENOMIC DNA]</scope>
    <source>
        <strain evidence="4">Lindley</strain>
    </source>
</reference>
<keyword evidence="4" id="KW-1185">Reference proteome</keyword>
<reference evidence="5" key="3">
    <citation type="submission" date="2016-06" db="UniProtKB">
        <authorList>
            <consortium name="WormBaseParasite"/>
        </authorList>
    </citation>
    <scope>IDENTIFICATION</scope>
</reference>
<evidence type="ECO:0000256" key="1">
    <source>
        <dbReference type="ARBA" id="ARBA00006795"/>
    </source>
</evidence>
<organism evidence="4 5">
    <name type="scientific">Globodera pallida</name>
    <name type="common">Potato cyst nematode worm</name>
    <name type="synonym">Heterodera pallida</name>
    <dbReference type="NCBI Taxonomy" id="36090"/>
    <lineage>
        <taxon>Eukaryota</taxon>
        <taxon>Metazoa</taxon>
        <taxon>Ecdysozoa</taxon>
        <taxon>Nematoda</taxon>
        <taxon>Chromadorea</taxon>
        <taxon>Rhabditida</taxon>
        <taxon>Tylenchina</taxon>
        <taxon>Tylenchomorpha</taxon>
        <taxon>Tylenchoidea</taxon>
        <taxon>Heteroderidae</taxon>
        <taxon>Heteroderinae</taxon>
        <taxon>Globodera</taxon>
    </lineage>
</organism>
<dbReference type="WBParaSite" id="GPLIN_000763800">
    <property type="protein sequence ID" value="GPLIN_000763800"/>
    <property type="gene ID" value="GPLIN_000763800"/>
</dbReference>
<dbReference type="GO" id="GO:0000398">
    <property type="term" value="P:mRNA splicing, via spliceosome"/>
    <property type="evidence" value="ECO:0007669"/>
    <property type="project" value="TreeGrafter"/>
</dbReference>
<name>A0A183C444_GLOPA</name>
<evidence type="ECO:0000259" key="3">
    <source>
        <dbReference type="Pfam" id="PF04677"/>
    </source>
</evidence>
<evidence type="ECO:0000313" key="4">
    <source>
        <dbReference type="Proteomes" id="UP000050741"/>
    </source>
</evidence>
<dbReference type="SUPFAM" id="SSF54197">
    <property type="entry name" value="HIT-like"/>
    <property type="match status" value="1"/>
</dbReference>
<dbReference type="PANTHER" id="PTHR12072">
    <property type="entry name" value="CWF19, CELL CYCLE CONTROL PROTEIN"/>
    <property type="match status" value="1"/>
</dbReference>
<dbReference type="Proteomes" id="UP000050741">
    <property type="component" value="Unassembled WGS sequence"/>
</dbReference>
<feature type="domain" description="Cwf19-like C-terminal" evidence="3">
    <location>
        <begin position="11"/>
        <end position="141"/>
    </location>
</feature>
<evidence type="ECO:0000259" key="2">
    <source>
        <dbReference type="Pfam" id="PF04676"/>
    </source>
</evidence>
<dbReference type="AlphaFoldDB" id="A0A183C444"/>
<accession>A0A183C444</accession>
<dbReference type="InterPro" id="IPR006767">
    <property type="entry name" value="Cwf19-like_C_dom-2"/>
</dbReference>
<reference evidence="4" key="2">
    <citation type="submission" date="2014-05" db="EMBL/GenBank/DDBJ databases">
        <title>The genome and life-stage specific transcriptomes of Globodera pallida elucidate key aspects of plant parasitism by a cyst nematode.</title>
        <authorList>
            <person name="Cotton J.A."/>
            <person name="Lilley C.J."/>
            <person name="Jones L.M."/>
            <person name="Kikuchi T."/>
            <person name="Reid A.J."/>
            <person name="Thorpe P."/>
            <person name="Tsai I.J."/>
            <person name="Beasley H."/>
            <person name="Blok V."/>
            <person name="Cock P.J.A."/>
            <person name="Van den Akker S.E."/>
            <person name="Holroyd N."/>
            <person name="Hunt M."/>
            <person name="Mantelin S."/>
            <person name="Naghra H."/>
            <person name="Pain A."/>
            <person name="Palomares-Rius J.E."/>
            <person name="Zarowiecki M."/>
            <person name="Berriman M."/>
            <person name="Jones J.T."/>
            <person name="Urwin P.E."/>
        </authorList>
    </citation>
    <scope>NUCLEOTIDE SEQUENCE [LARGE SCALE GENOMIC DNA]</scope>
    <source>
        <strain evidence="4">Lindley</strain>
    </source>
</reference>
<dbReference type="PANTHER" id="PTHR12072:SF5">
    <property type="entry name" value="CWF19-LIKE PROTEIN 2"/>
    <property type="match status" value="1"/>
</dbReference>